<evidence type="ECO:0000256" key="1">
    <source>
        <dbReference type="ARBA" id="ARBA00004295"/>
    </source>
</evidence>
<keyword evidence="20" id="KW-0788">Thiol protease</keyword>
<evidence type="ECO:0000256" key="14">
    <source>
        <dbReference type="ARBA" id="ARBA00022706"/>
    </source>
</evidence>
<sequence>MDFFRHHAHLSHSQAKRLRRLRLSNSRTLLYTTVDPAVDAYFKSQRHLLYSLPKPSHLYNWVVCNHPSDEEEDCLLSLDCEYGGPCPLHSLSLDPPAPKFQKSPEDILEDSNWCDVLDEDATFSSDALQNAFDQLALAVLPGPYQIKEPTLLQSLYDRYAKLHPSLCNLLTPIQSSLLPRPSGNIITQGQSQTNIYGNGNNVTTDIGANGWSPTVNTGLGDGPVSSSQDEVPGRSGGSSSAPKNSSGERTTTNVNHFRHWWEPAAAKALSRGVDKAIDGIEGAGKLAGSAIKSKLSGARPGPSPNLIALNPSTTQHGNAMITTGSTAPVVVANPPTPSVPLPNPDCPSEPGPSGDRTWLLDTFEWTQEQTIWTNLAGPNGMQYTSMQKPTFPFSASANWGTQNSIAPTAYPLPAAFVRAYPDCPWTAMHDTHAYYNCGWRMQVTVNGTQFHAGALIIYAVPENPVSLSGEAYQHSTFVFPYAILNLYQSNTATLEVPYVGCTPNTTTCVHSPWTFYVAVLTPLAVATSSNQSLQVSLYLTPINSSFYGLRHVTKQHWKVRATPGSGAFGTAVAGQEIPIYGFETFAPPIDYLPAEVHDWLEFAHRPGWADEFTWTTTDTQDDKLATVPISPEWLSASGTPISFVLDLFTQWRGELMISFLFTGSSQQYGRLAICYSPPGAAAPTTIQEAMRGTYTVWDINSSSTLDFTIPFNSQTYWKITNLSTPQSLLASLGYLTVWVVAPLVAPSAAPPSAVVHAFLSAADSFNVRGMSTPALALQAGDGIEAPTPISNLENGEATSTPEERTTFQYTPNPQPPETNLQRYFSVYRPVFIQGSKYTIQAGAGVHTVTYNPVEWINNATAGDTLPLLLSTFTYFKGDPRVAFTISNPEAYSAQVNFHYFPPGATPYNSSSPNAYTDLANCFTVDAQIAPNSMETICLSFPYLSVLSAIPTSYFGFSNFQGGNDVLNTTLGTIVINVGWQGNVPSTAAVTIFQKMAFGNFRGFVPRAPPNLTAYTQPTVATKTSKLIKLPILQPMATAKAMVRRQCAEGSEFTPCSCSHVYIVKAQRMTYTHWALRCVNDKGAQQISLSRCKLSAIVAYEEPEGELYQEVEPFHWSLAVAMVGSPWDYSASHNCTHFVSNITGVDLPNTGFSLALGIGALAVVAGVLAVQTAKGRITRQGLLTLEAPPEAIDAAHRVSRSIEETASAIRSADLLNSTNNLSLAASDIREASTRVSSSIDGFTQMLSDSPRNFRGRVDDVISGGISAFLTWLAKIFGFLLVLFGSPTPMSIAGLLVIICADLTPQVAHYFTERNTALGALFYWLADKLGLTVTPEEAEAAAVETQGVKDYNDSVQAVRNTEWLAETAWKWAKRVLDWIRGKVKTDPQAILADAHDEILRHYSDSIQALSSERTPTSAITDAISRCRELVKVAADAKSAPHSSFLNQALKNYQLALTQNRMADAGPRPEPVVIYLYGPPGTGKSLLGSLLASVLAQKLSGDPNDVYSPTSASCEYFDGYTGQVVHFIDDLGQDPEGRDWANFPNLVSSAPFIVPMANLEAKGTHYTSRVIVVTSNFTGPNQRAARSMGALERRLHLRICVDHKAGYKFDADDALAPLDLPSKYLTSQTKLSLFKCFDLKPDLNSVFLQEFHDFDQLVDAIIRRLDRASGISSRLTSLIKRQGLFSDSRSERTFETAPSEIDAEEVLDILSKSKPVPTHLSLERAIASNAPLSFIDTLWSWRRPIFATTTFLTVLGFVITVLGVAKVLWTKKEDTPDEPQAAYAGMPQLGKKDTKAKAPRPAPTRGVVRQSGPSPALPKIADNVLPIQAKTSVGVHKCSALYLFSRICVVPTHIVPDSTIQVQIGNDVYDWATLKHVRLGKEMTAIWTPTSRQYRDIRRFLGAHPYPTGHLISAVNGVPMYIRFSKNHMVTLDIESVVHEPVAYGYKTPSFEGMCGAPLISDDPAGIKILGIHVAGIVGSTGFSIPFYPYLPEIEVFAAECQSLIIPGPEIHPGVNVNRKSQLGPSPAHGAFPVKKQPAILHQRDARLEPGTKLDDQLFLKHNKGDMDKPWPGLEAAAALYFSKFPTFIRTLTQEEAINGTPNLDGMDMNQAAGYPWNTMGKSRRSLFIEDYPGHYVPTSELQVEIDRTLENPNYFYSTFLKDELRPTPKVTAGLTRVVEAAPVHAIVAGRMLLGGLIEYMQAYPGRHGSAVGCNPDLHWSKFFYKFAKFDQVYDLDYKCFDATLPSCAFRIVEDYLVKLTGDERVRTYVETIRHSKHVYGNQTYEMIGGNPSGCVGTSIINTIINNICVLSALIQHPDFSPDNFRILAYGDDVIYGCDPPIHPRYIKEFYDKHTPLVVTPANKGSDFPDSSTLYDVTFLKRWFVPDDERPFYIHPVMDPDTYEQSVMWLRGGDFQDLVTSLCYLAFHSGPKTYGRWCERVREQCLKTSGFSPTFLPYEYLQLRWLNLCAA</sequence>
<dbReference type="InterPro" id="IPR027417">
    <property type="entry name" value="P-loop_NTPase"/>
</dbReference>
<evidence type="ECO:0000256" key="16">
    <source>
        <dbReference type="ARBA" id="ARBA00022741"/>
    </source>
</evidence>
<evidence type="ECO:0000313" key="37">
    <source>
        <dbReference type="Proteomes" id="UP000112537"/>
    </source>
</evidence>
<evidence type="ECO:0000256" key="28">
    <source>
        <dbReference type="ARBA" id="ARBA00023200"/>
    </source>
</evidence>
<dbReference type="GO" id="GO:0039618">
    <property type="term" value="C:T=pseudo3 icosahedral viral capsid"/>
    <property type="evidence" value="ECO:0007669"/>
    <property type="project" value="UniProtKB-KW"/>
</dbReference>
<evidence type="ECO:0000256" key="26">
    <source>
        <dbReference type="ARBA" id="ARBA00023065"/>
    </source>
</evidence>
<feature type="region of interest" description="Disordered" evidence="32">
    <location>
        <begin position="786"/>
        <end position="806"/>
    </location>
</feature>
<evidence type="ECO:0000256" key="15">
    <source>
        <dbReference type="ARBA" id="ARBA00022707"/>
    </source>
</evidence>
<dbReference type="InterPro" id="IPR000605">
    <property type="entry name" value="Helicase_SF3_ssDNA/RNA_vir"/>
</dbReference>
<name>D6N367_9PICO</name>
<dbReference type="InterPro" id="IPR033703">
    <property type="entry name" value="Rhv-like"/>
</dbReference>
<keyword evidence="8" id="KW-0597">Phosphoprotein</keyword>
<evidence type="ECO:0000256" key="22">
    <source>
        <dbReference type="ARBA" id="ARBA00022844"/>
    </source>
</evidence>
<dbReference type="GO" id="GO:0039694">
    <property type="term" value="P:viral RNA genome replication"/>
    <property type="evidence" value="ECO:0007669"/>
    <property type="project" value="InterPro"/>
</dbReference>
<dbReference type="Pfam" id="PF00910">
    <property type="entry name" value="RNA_helicase"/>
    <property type="match status" value="1"/>
</dbReference>
<dbReference type="InterPro" id="IPR000199">
    <property type="entry name" value="Peptidase_C3A/C3B_picornavir"/>
</dbReference>
<dbReference type="Gene3D" id="2.60.120.20">
    <property type="match status" value="3"/>
</dbReference>
<keyword evidence="16" id="KW-0547">Nucleotide-binding</keyword>
<keyword evidence="7" id="KW-0191">Covalent protein-RNA linkage</keyword>
<dbReference type="Gene3D" id="3.30.70.270">
    <property type="match status" value="2"/>
</dbReference>
<dbReference type="Pfam" id="PF00548">
    <property type="entry name" value="Peptidase_C3"/>
    <property type="match status" value="1"/>
</dbReference>
<dbReference type="Proteomes" id="UP000112537">
    <property type="component" value="Segment"/>
</dbReference>
<dbReference type="InterPro" id="IPR043128">
    <property type="entry name" value="Rev_trsase/Diguanyl_cyclase"/>
</dbReference>
<evidence type="ECO:0000256" key="21">
    <source>
        <dbReference type="ARBA" id="ARBA00022840"/>
    </source>
</evidence>
<dbReference type="InterPro" id="IPR007094">
    <property type="entry name" value="RNA-dir_pol_PSvirus"/>
</dbReference>
<dbReference type="GO" id="GO:0019062">
    <property type="term" value="P:virion attachment to host cell"/>
    <property type="evidence" value="ECO:0007669"/>
    <property type="project" value="UniProtKB-KW"/>
</dbReference>
<feature type="compositionally biased region" description="Polar residues" evidence="32">
    <location>
        <begin position="207"/>
        <end position="217"/>
    </location>
</feature>
<keyword evidence="18" id="KW-1161">Viral attachment to host cell</keyword>
<evidence type="ECO:0000256" key="18">
    <source>
        <dbReference type="ARBA" id="ARBA00022804"/>
    </source>
</evidence>
<proteinExistence type="predicted"/>
<protein>
    <recommendedName>
        <fullName evidence="3">Genome polyprotein</fullName>
    </recommendedName>
</protein>
<dbReference type="InterPro" id="IPR004004">
    <property type="entry name" value="Helic/Pol/Pept_Calicivir-typ"/>
</dbReference>
<keyword evidence="33" id="KW-1133">Transmembrane helix</keyword>
<keyword evidence="26" id="KW-0406">Ion transport</keyword>
<keyword evidence="9" id="KW-0167">Capsid protein</keyword>
<dbReference type="EMBL" id="GU245693">
    <property type="protein sequence ID" value="ADG03747.2"/>
    <property type="molecule type" value="Genomic_RNA"/>
</dbReference>
<dbReference type="CDD" id="cd00205">
    <property type="entry name" value="rhv_like"/>
    <property type="match status" value="2"/>
</dbReference>
<keyword evidence="31" id="KW-0407">Ion channel</keyword>
<dbReference type="PROSITE" id="PS51218">
    <property type="entry name" value="SF3_HELICASE_2"/>
    <property type="match status" value="1"/>
</dbReference>
<keyword evidence="21" id="KW-0067">ATP-binding</keyword>
<feature type="transmembrane region" description="Helical" evidence="33">
    <location>
        <begin position="1150"/>
        <end position="1169"/>
    </location>
</feature>
<evidence type="ECO:0000256" key="12">
    <source>
        <dbReference type="ARBA" id="ARBA00022679"/>
    </source>
</evidence>
<dbReference type="GO" id="GO:0005524">
    <property type="term" value="F:ATP binding"/>
    <property type="evidence" value="ECO:0007669"/>
    <property type="project" value="UniProtKB-KW"/>
</dbReference>
<evidence type="ECO:0000256" key="17">
    <source>
        <dbReference type="ARBA" id="ARBA00022801"/>
    </source>
</evidence>
<keyword evidence="29" id="KW-0449">Lipoprotein</keyword>
<dbReference type="GO" id="GO:0005198">
    <property type="term" value="F:structural molecule activity"/>
    <property type="evidence" value="ECO:0007669"/>
    <property type="project" value="InterPro"/>
</dbReference>
<evidence type="ECO:0000256" key="25">
    <source>
        <dbReference type="ARBA" id="ARBA00023039"/>
    </source>
</evidence>
<keyword evidence="10" id="KW-0945">Host-virus interaction</keyword>
<keyword evidence="13" id="KW-0548">Nucleotidyltransferase</keyword>
<dbReference type="Gene3D" id="1.20.960.20">
    <property type="match status" value="1"/>
</dbReference>
<keyword evidence="4" id="KW-0813">Transport</keyword>
<feature type="region of interest" description="Disordered" evidence="32">
    <location>
        <begin position="1774"/>
        <end position="1812"/>
    </location>
</feature>
<dbReference type="GO" id="GO:0015267">
    <property type="term" value="F:channel activity"/>
    <property type="evidence" value="ECO:0007669"/>
    <property type="project" value="UniProtKB-KW"/>
</dbReference>
<dbReference type="Pfam" id="PF00073">
    <property type="entry name" value="Rhv"/>
    <property type="match status" value="2"/>
</dbReference>
<dbReference type="InterPro" id="IPR009003">
    <property type="entry name" value="Peptidase_S1_PA"/>
</dbReference>
<keyword evidence="24" id="KW-0693">Viral RNA replication</keyword>
<dbReference type="GO" id="GO:0006508">
    <property type="term" value="P:proteolysis"/>
    <property type="evidence" value="ECO:0007669"/>
    <property type="project" value="UniProtKB-KW"/>
</dbReference>
<dbReference type="Pfam" id="PF22663">
    <property type="entry name" value="Rhv_5"/>
    <property type="match status" value="1"/>
</dbReference>
<evidence type="ECO:0000256" key="32">
    <source>
        <dbReference type="SAM" id="MobiDB-lite"/>
    </source>
</evidence>
<keyword evidence="23" id="KW-1043">Host membrane</keyword>
<keyword evidence="12" id="KW-0808">Transferase</keyword>
<organism evidence="36 37">
    <name type="scientific">Kobuvirus sheep/TB3/HUN/2009</name>
    <dbReference type="NCBI Taxonomy" id="759716"/>
    <lineage>
        <taxon>Viruses</taxon>
        <taxon>Riboviria</taxon>
        <taxon>Orthornavirae</taxon>
        <taxon>Pisuviricota</taxon>
        <taxon>Pisoniviricetes</taxon>
        <taxon>Picornavirales</taxon>
        <taxon>Picornaviridae</taxon>
        <taxon>Kodimesavirinae</taxon>
        <taxon>Kobuvirus</taxon>
        <taxon>Kobuvirus bejaponia</taxon>
        <taxon>aichivirus B3</taxon>
    </lineage>
</organism>
<evidence type="ECO:0000256" key="24">
    <source>
        <dbReference type="ARBA" id="ARBA00022953"/>
    </source>
</evidence>
<evidence type="ECO:0000256" key="13">
    <source>
        <dbReference type="ARBA" id="ARBA00022695"/>
    </source>
</evidence>
<dbReference type="PRINTS" id="PR00918">
    <property type="entry name" value="CALICVIRUSNS"/>
</dbReference>
<evidence type="ECO:0000313" key="36">
    <source>
        <dbReference type="EMBL" id="ADG03747.2"/>
    </source>
</evidence>
<feature type="domain" description="RdRp catalytic" evidence="34">
    <location>
        <begin position="2228"/>
        <end position="2343"/>
    </location>
</feature>
<dbReference type="Gene3D" id="2.40.10.10">
    <property type="entry name" value="Trypsin-like serine proteases"/>
    <property type="match status" value="2"/>
</dbReference>
<keyword evidence="25" id="KW-1182">Viral ion channel</keyword>
<dbReference type="GO" id="GO:0003968">
    <property type="term" value="F:RNA-directed RNA polymerase activity"/>
    <property type="evidence" value="ECO:0007669"/>
    <property type="project" value="UniProtKB-KW"/>
</dbReference>
<feature type="compositionally biased region" description="Low complexity" evidence="32">
    <location>
        <begin position="237"/>
        <end position="247"/>
    </location>
</feature>
<evidence type="ECO:0000259" key="35">
    <source>
        <dbReference type="PROSITE" id="PS51218"/>
    </source>
</evidence>
<evidence type="ECO:0000256" key="19">
    <source>
        <dbReference type="ARBA" id="ARBA00022806"/>
    </source>
</evidence>
<evidence type="ECO:0000256" key="5">
    <source>
        <dbReference type="ARBA" id="ARBA00022484"/>
    </source>
</evidence>
<comment type="subcellular location">
    <subcellularLocation>
        <location evidence="1">Host cytoplasmic vesicle membrane</location>
        <topology evidence="1">Peripheral membrane protein</topology>
        <orientation evidence="1">Cytoplasmic side</orientation>
    </subcellularLocation>
    <subcellularLocation>
        <location evidence="2">Virion</location>
    </subcellularLocation>
</comment>
<dbReference type="InterPro" id="IPR001205">
    <property type="entry name" value="RNA-dir_pol_C"/>
</dbReference>
<dbReference type="InterPro" id="IPR059138">
    <property type="entry name" value="Pico_VP1"/>
</dbReference>
<evidence type="ECO:0000256" key="30">
    <source>
        <dbReference type="ARBA" id="ARBA00023296"/>
    </source>
</evidence>
<dbReference type="CDD" id="cd23214">
    <property type="entry name" value="Kobuvirus_RdRp"/>
    <property type="match status" value="1"/>
</dbReference>
<reference evidence="36 37" key="1">
    <citation type="journal article" date="2010" name="Emerg. Infect. Dis.">
        <title>Kobuvirus in domestic sheep, Hungary.</title>
        <authorList>
            <person name="Reuter G."/>
            <person name="Boros A."/>
            <person name="Pankovics P."/>
            <person name="Egyed L."/>
        </authorList>
    </citation>
    <scope>NUCLEOTIDE SEQUENCE [LARGE SCALE GENOMIC DNA]</scope>
    <source>
        <strain evidence="36">Sheep/TB3/HUN/2009</strain>
    </source>
</reference>
<evidence type="ECO:0000256" key="33">
    <source>
        <dbReference type="SAM" id="Phobius"/>
    </source>
</evidence>
<feature type="domain" description="SF3 helicase" evidence="35">
    <location>
        <begin position="1449"/>
        <end position="1613"/>
    </location>
</feature>
<dbReference type="GO" id="GO:0044162">
    <property type="term" value="C:host cell cytoplasmic vesicle membrane"/>
    <property type="evidence" value="ECO:0007669"/>
    <property type="project" value="UniProtKB-SubCell"/>
</dbReference>
<evidence type="ECO:0000256" key="23">
    <source>
        <dbReference type="ARBA" id="ARBA00022870"/>
    </source>
</evidence>
<dbReference type="SUPFAM" id="SSF56672">
    <property type="entry name" value="DNA/RNA polymerases"/>
    <property type="match status" value="1"/>
</dbReference>
<dbReference type="InterPro" id="IPR014759">
    <property type="entry name" value="Helicase_SF3_ssRNA_vir"/>
</dbReference>
<dbReference type="GO" id="GO:0034220">
    <property type="term" value="P:monoatomic ion transmembrane transport"/>
    <property type="evidence" value="ECO:0007669"/>
    <property type="project" value="UniProtKB-KW"/>
</dbReference>
<dbReference type="GO" id="GO:0004197">
    <property type="term" value="F:cysteine-type endopeptidase activity"/>
    <property type="evidence" value="ECO:0007669"/>
    <property type="project" value="InterPro"/>
</dbReference>
<evidence type="ECO:0000256" key="31">
    <source>
        <dbReference type="ARBA" id="ARBA00023303"/>
    </source>
</evidence>
<keyword evidence="30" id="KW-1160">Virus entry into host cell</keyword>
<keyword evidence="17" id="KW-0378">Hydrolase</keyword>
<keyword evidence="33" id="KW-0812">Transmembrane</keyword>
<feature type="region of interest" description="Disordered" evidence="32">
    <location>
        <begin position="207"/>
        <end position="255"/>
    </location>
</feature>
<feature type="compositionally biased region" description="Polar residues" evidence="32">
    <location>
        <begin position="788"/>
        <end position="806"/>
    </location>
</feature>
<evidence type="ECO:0000256" key="4">
    <source>
        <dbReference type="ARBA" id="ARBA00022448"/>
    </source>
</evidence>
<keyword evidence="28" id="KW-1035">Host cytoplasm</keyword>
<evidence type="ECO:0000256" key="9">
    <source>
        <dbReference type="ARBA" id="ARBA00022561"/>
    </source>
</evidence>
<dbReference type="GO" id="GO:0006351">
    <property type="term" value="P:DNA-templated transcription"/>
    <property type="evidence" value="ECO:0007669"/>
    <property type="project" value="InterPro"/>
</dbReference>
<keyword evidence="22" id="KW-0946">Virion</keyword>
<evidence type="ECO:0000256" key="6">
    <source>
        <dbReference type="ARBA" id="ARBA00022488"/>
    </source>
</evidence>
<dbReference type="Pfam" id="PF00680">
    <property type="entry name" value="RdRP_1"/>
    <property type="match status" value="1"/>
</dbReference>
<keyword evidence="19" id="KW-0347">Helicase</keyword>
<accession>D6N367</accession>
<dbReference type="GO" id="GO:0003724">
    <property type="term" value="F:RNA helicase activity"/>
    <property type="evidence" value="ECO:0007669"/>
    <property type="project" value="InterPro"/>
</dbReference>
<dbReference type="GO" id="GO:0046718">
    <property type="term" value="P:symbiont entry into host cell"/>
    <property type="evidence" value="ECO:0007669"/>
    <property type="project" value="UniProtKB-KW"/>
</dbReference>
<dbReference type="InterPro" id="IPR043504">
    <property type="entry name" value="Peptidase_S1_PA_chymotrypsin"/>
</dbReference>
<keyword evidence="5" id="KW-0696">RNA-directed RNA polymerase</keyword>
<dbReference type="PROSITE" id="PS50507">
    <property type="entry name" value="RDRP_SSRNA_POS"/>
    <property type="match status" value="1"/>
</dbReference>
<evidence type="ECO:0000256" key="3">
    <source>
        <dbReference type="ARBA" id="ARBA00020107"/>
    </source>
</evidence>
<keyword evidence="15" id="KW-0519">Myristate</keyword>
<evidence type="ECO:0000256" key="7">
    <source>
        <dbReference type="ARBA" id="ARBA00022520"/>
    </source>
</evidence>
<evidence type="ECO:0000256" key="11">
    <source>
        <dbReference type="ARBA" id="ARBA00022670"/>
    </source>
</evidence>
<feature type="transmembrane region" description="Helical" evidence="33">
    <location>
        <begin position="1259"/>
        <end position="1282"/>
    </location>
</feature>
<keyword evidence="14" id="KW-1143">T=pseudo3 icosahedral capsid protein</keyword>
<evidence type="ECO:0000256" key="10">
    <source>
        <dbReference type="ARBA" id="ARBA00022581"/>
    </source>
</evidence>
<dbReference type="GO" id="GO:0003723">
    <property type="term" value="F:RNA binding"/>
    <property type="evidence" value="ECO:0007669"/>
    <property type="project" value="InterPro"/>
</dbReference>
<evidence type="ECO:0000256" key="29">
    <source>
        <dbReference type="ARBA" id="ARBA00023288"/>
    </source>
</evidence>
<dbReference type="SUPFAM" id="SSF50494">
    <property type="entry name" value="Trypsin-like serine proteases"/>
    <property type="match status" value="1"/>
</dbReference>
<evidence type="ECO:0000256" key="20">
    <source>
        <dbReference type="ARBA" id="ARBA00022807"/>
    </source>
</evidence>
<dbReference type="SUPFAM" id="SSF52540">
    <property type="entry name" value="P-loop containing nucleoside triphosphate hydrolases"/>
    <property type="match status" value="1"/>
</dbReference>
<dbReference type="InterPro" id="IPR029053">
    <property type="entry name" value="Viral_coat"/>
</dbReference>
<evidence type="ECO:0000256" key="2">
    <source>
        <dbReference type="ARBA" id="ARBA00004328"/>
    </source>
</evidence>
<keyword evidence="6" id="KW-1036">Host cytoplasmic vesicle</keyword>
<evidence type="ECO:0000259" key="34">
    <source>
        <dbReference type="PROSITE" id="PS50507"/>
    </source>
</evidence>
<keyword evidence="27 33" id="KW-0472">Membrane</keyword>
<evidence type="ECO:0000256" key="8">
    <source>
        <dbReference type="ARBA" id="ARBA00022553"/>
    </source>
</evidence>
<keyword evidence="11" id="KW-0645">Protease</keyword>
<dbReference type="InterPro" id="IPR001676">
    <property type="entry name" value="Picornavirus_capsid"/>
</dbReference>
<dbReference type="SUPFAM" id="SSF88633">
    <property type="entry name" value="Positive stranded ssRNA viruses"/>
    <property type="match status" value="2"/>
</dbReference>
<dbReference type="InterPro" id="IPR043502">
    <property type="entry name" value="DNA/RNA_pol_sf"/>
</dbReference>
<evidence type="ECO:0000256" key="27">
    <source>
        <dbReference type="ARBA" id="ARBA00023136"/>
    </source>
</evidence>